<keyword evidence="1" id="KW-0547">Nucleotide-binding</keyword>
<keyword evidence="1 2" id="KW-0418">Kinase</keyword>
<dbReference type="PANTHER" id="PTHR30605:SF0">
    <property type="entry name" value="ANHYDRO-N-ACETYLMURAMIC ACID KINASE"/>
    <property type="match status" value="1"/>
</dbReference>
<dbReference type="UniPathway" id="UPA00343"/>
<protein>
    <recommendedName>
        <fullName evidence="1">Anhydro-N-acetylmuramic acid kinase</fullName>
        <ecNumber evidence="1">2.7.1.170</ecNumber>
    </recommendedName>
    <alternativeName>
        <fullName evidence="1">AnhMurNAc kinase</fullName>
    </alternativeName>
</protein>
<dbReference type="Proteomes" id="UP000283474">
    <property type="component" value="Chromosome"/>
</dbReference>
<evidence type="ECO:0000256" key="1">
    <source>
        <dbReference type="HAMAP-Rule" id="MF_01270"/>
    </source>
</evidence>
<comment type="function">
    <text evidence="1">Catalyzes the specific phosphorylation of 1,6-anhydro-N-acetylmuramic acid (anhMurNAc) with the simultaneous cleavage of the 1,6-anhydro ring, generating MurNAc-6-P. Is required for the utilization of anhMurNAc either imported from the medium or derived from its own cell wall murein, and thus plays a role in cell wall recycling.</text>
</comment>
<dbReference type="GO" id="GO:0005524">
    <property type="term" value="F:ATP binding"/>
    <property type="evidence" value="ECO:0007669"/>
    <property type="project" value="UniProtKB-UniRule"/>
</dbReference>
<dbReference type="InterPro" id="IPR043129">
    <property type="entry name" value="ATPase_NBD"/>
</dbReference>
<dbReference type="GO" id="GO:0016301">
    <property type="term" value="F:kinase activity"/>
    <property type="evidence" value="ECO:0007669"/>
    <property type="project" value="UniProtKB-KW"/>
</dbReference>
<keyword evidence="1" id="KW-0119">Carbohydrate metabolism</keyword>
<dbReference type="InterPro" id="IPR005338">
    <property type="entry name" value="Anhydro_N_Ac-Mur_kinase"/>
</dbReference>
<gene>
    <name evidence="1" type="primary">anmK</name>
    <name evidence="2" type="ORF">CKA81_10775</name>
</gene>
<keyword evidence="1" id="KW-0067">ATP-binding</keyword>
<dbReference type="GO" id="GO:0016773">
    <property type="term" value="F:phosphotransferase activity, alcohol group as acceptor"/>
    <property type="evidence" value="ECO:0007669"/>
    <property type="project" value="UniProtKB-UniRule"/>
</dbReference>
<feature type="binding site" evidence="1">
    <location>
        <begin position="12"/>
        <end position="19"/>
    </location>
    <ligand>
        <name>ATP</name>
        <dbReference type="ChEBI" id="CHEBI:30616"/>
    </ligand>
</feature>
<comment type="pathway">
    <text evidence="1">Cell wall biogenesis; peptidoglycan recycling.</text>
</comment>
<dbReference type="GO" id="GO:0097175">
    <property type="term" value="P:1,6-anhydro-N-acetyl-beta-muramic acid catabolic process"/>
    <property type="evidence" value="ECO:0007669"/>
    <property type="project" value="UniProtKB-UniRule"/>
</dbReference>
<dbReference type="GO" id="GO:0009254">
    <property type="term" value="P:peptidoglycan turnover"/>
    <property type="evidence" value="ECO:0007669"/>
    <property type="project" value="UniProtKB-UniRule"/>
</dbReference>
<dbReference type="KEGG" id="pus:CKA81_10775"/>
<dbReference type="RefSeq" id="WP_128355266.1">
    <property type="nucleotide sequence ID" value="NZ_CP022987.1"/>
</dbReference>
<evidence type="ECO:0000313" key="2">
    <source>
        <dbReference type="EMBL" id="QAA94261.1"/>
    </source>
</evidence>
<dbReference type="PANTHER" id="PTHR30605">
    <property type="entry name" value="ANHYDRO-N-ACETYLMURAMIC ACID KINASE"/>
    <property type="match status" value="1"/>
</dbReference>
<dbReference type="OrthoDB" id="9763949at2"/>
<dbReference type="GO" id="GO:0006040">
    <property type="term" value="P:amino sugar metabolic process"/>
    <property type="evidence" value="ECO:0007669"/>
    <property type="project" value="InterPro"/>
</dbReference>
<dbReference type="EC" id="2.7.1.170" evidence="1"/>
<keyword evidence="3" id="KW-1185">Reference proteome</keyword>
<evidence type="ECO:0000313" key="3">
    <source>
        <dbReference type="Proteomes" id="UP000283474"/>
    </source>
</evidence>
<dbReference type="SUPFAM" id="SSF53067">
    <property type="entry name" value="Actin-like ATPase domain"/>
    <property type="match status" value="1"/>
</dbReference>
<dbReference type="Pfam" id="PF03702">
    <property type="entry name" value="AnmK"/>
    <property type="match status" value="1"/>
</dbReference>
<proteinExistence type="inferred from homology"/>
<dbReference type="Gene3D" id="3.30.420.40">
    <property type="match status" value="2"/>
</dbReference>
<comment type="pathway">
    <text evidence="1">Amino-sugar metabolism; 1,6-anhydro-N-acetylmuramate degradation.</text>
</comment>
<dbReference type="UniPathway" id="UPA00544"/>
<comment type="catalytic activity">
    <reaction evidence="1">
        <text>1,6-anhydro-N-acetyl-beta-muramate + ATP + H2O = N-acetyl-D-muramate 6-phosphate + ADP + H(+)</text>
        <dbReference type="Rhea" id="RHEA:24952"/>
        <dbReference type="ChEBI" id="CHEBI:15377"/>
        <dbReference type="ChEBI" id="CHEBI:15378"/>
        <dbReference type="ChEBI" id="CHEBI:30616"/>
        <dbReference type="ChEBI" id="CHEBI:58690"/>
        <dbReference type="ChEBI" id="CHEBI:58722"/>
        <dbReference type="ChEBI" id="CHEBI:456216"/>
        <dbReference type="EC" id="2.7.1.170"/>
    </reaction>
</comment>
<accession>A0A410GD93</accession>
<name>A0A410GD93_9BURK</name>
<sequence length="370" mass="39121">MPNMLYAGLMSGTSTDGVDAVLADFSRPTQPTVRAAVSLPMPAPLRAELLALNITGPDELARSALAANALAELYASATLKLLALARCTPSDVRAIGAHGQTVRHDPAAGYTIQINAPALLAQRTGIAVIADFRSRDVAAGGQGAPLVPAFHQALFASSRPRAVLNLGGIANLTLLDPNEEVRGFDTGPANVLLDLWVASCKGKTYDEDGAWAASGLCNTKLLDYLLSSEPWFELPPPKSTGRDRFNWAWLGQRLAQFDWQAAGLREQDVQATLQQLTVQTIARALKRYAPNTEDLLVCGGGALNGSLMRELTAALPYPVRATSELGVPVQQVEALAFAWLAWAHDQAYAAGLPSVTGAVSANVLGCKYPA</sequence>
<comment type="similarity">
    <text evidence="1">Belongs to the anhydro-N-acetylmuramic acid kinase family.</text>
</comment>
<keyword evidence="1" id="KW-0808">Transferase</keyword>
<reference evidence="2 3" key="1">
    <citation type="submission" date="2017-08" db="EMBL/GenBank/DDBJ databases">
        <authorList>
            <person name="Park S.-J."/>
            <person name="Kim H."/>
        </authorList>
    </citation>
    <scope>NUCLEOTIDE SEQUENCE [LARGE SCALE GENOMIC DNA]</scope>
    <source>
        <strain evidence="3">ye3</strain>
    </source>
</reference>
<dbReference type="NCBIfam" id="NF007139">
    <property type="entry name" value="PRK09585.1-3"/>
    <property type="match status" value="1"/>
</dbReference>
<dbReference type="EMBL" id="CP022987">
    <property type="protein sequence ID" value="QAA94261.1"/>
    <property type="molecule type" value="Genomic_DNA"/>
</dbReference>
<dbReference type="HAMAP" id="MF_01270">
    <property type="entry name" value="AnhMurNAc_kinase"/>
    <property type="match status" value="1"/>
</dbReference>
<organism evidence="2 3">
    <name type="scientific">Pollutimonas thiosulfatoxidans</name>
    <dbReference type="NCBI Taxonomy" id="2028345"/>
    <lineage>
        <taxon>Bacteria</taxon>
        <taxon>Pseudomonadati</taxon>
        <taxon>Pseudomonadota</taxon>
        <taxon>Betaproteobacteria</taxon>
        <taxon>Burkholderiales</taxon>
        <taxon>Alcaligenaceae</taxon>
        <taxon>Pollutimonas</taxon>
    </lineage>
</organism>
<dbReference type="AlphaFoldDB" id="A0A410GD93"/>